<sequence length="28" mass="2904">MGGNPADTNVGSRYSRAEMGFATADTRA</sequence>
<protein>
    <submittedName>
        <fullName evidence="2">Uncharacterized protein</fullName>
    </submittedName>
</protein>
<gene>
    <name evidence="2" type="ORF">SMF913_10120</name>
</gene>
<organism evidence="2 3">
    <name type="scientific">Streptomyces malaysiensis</name>
    <dbReference type="NCBI Taxonomy" id="92644"/>
    <lineage>
        <taxon>Bacteria</taxon>
        <taxon>Bacillati</taxon>
        <taxon>Actinomycetota</taxon>
        <taxon>Actinomycetes</taxon>
        <taxon>Kitasatosporales</taxon>
        <taxon>Streptomycetaceae</taxon>
        <taxon>Streptomyces</taxon>
        <taxon>Streptomyces violaceusniger group</taxon>
    </lineage>
</organism>
<accession>A0A2J7Z1D8</accession>
<proteinExistence type="predicted"/>
<dbReference type="AlphaFoldDB" id="A0A2J7Z1D8"/>
<evidence type="ECO:0000256" key="1">
    <source>
        <dbReference type="SAM" id="MobiDB-lite"/>
    </source>
</evidence>
<name>A0A2J7Z1D8_STRMQ</name>
<feature type="region of interest" description="Disordered" evidence="1">
    <location>
        <begin position="1"/>
        <end position="28"/>
    </location>
</feature>
<reference evidence="2 3" key="1">
    <citation type="submission" date="2015-09" db="EMBL/GenBank/DDBJ databases">
        <title>Genome sequence, genome mining and natural product profiling of a biocontrol bacterium Streptomyces malaysiensis F913.</title>
        <authorList>
            <person name="Xu Y."/>
            <person name="Wei J."/>
            <person name="Xie J."/>
            <person name="Li T."/>
            <person name="Zhou Z."/>
        </authorList>
    </citation>
    <scope>NUCLEOTIDE SEQUENCE [LARGE SCALE GENOMIC DNA]</scope>
    <source>
        <strain evidence="2 3">F913</strain>
    </source>
</reference>
<keyword evidence="3" id="KW-1185">Reference proteome</keyword>
<dbReference type="Proteomes" id="UP000236520">
    <property type="component" value="Unassembled WGS sequence"/>
</dbReference>
<feature type="compositionally biased region" description="Polar residues" evidence="1">
    <location>
        <begin position="1"/>
        <end position="12"/>
    </location>
</feature>
<dbReference type="EMBL" id="LJIW01000001">
    <property type="protein sequence ID" value="PNG94095.1"/>
    <property type="molecule type" value="Genomic_DNA"/>
</dbReference>
<comment type="caution">
    <text evidence="2">The sequence shown here is derived from an EMBL/GenBank/DDBJ whole genome shotgun (WGS) entry which is preliminary data.</text>
</comment>
<evidence type="ECO:0000313" key="2">
    <source>
        <dbReference type="EMBL" id="PNG94095.1"/>
    </source>
</evidence>
<evidence type="ECO:0000313" key="3">
    <source>
        <dbReference type="Proteomes" id="UP000236520"/>
    </source>
</evidence>